<dbReference type="Proteomes" id="UP000015092">
    <property type="component" value="Segment"/>
</dbReference>
<evidence type="ECO:0000313" key="1">
    <source>
        <dbReference type="EMBL" id="AGR46908.1"/>
    </source>
</evidence>
<evidence type="ECO:0000313" key="2">
    <source>
        <dbReference type="Proteomes" id="UP000015092"/>
    </source>
</evidence>
<dbReference type="KEGG" id="vg:26642216"/>
<name>S5M8S5_9CAUD</name>
<protein>
    <submittedName>
        <fullName evidence="1">Uncharacterized protein</fullName>
    </submittedName>
</protein>
<reference evidence="1 2" key="1">
    <citation type="journal article" date="2014" name="Genome Announc.">
        <title>Genome Sequences of Three Novel Bacillus cereus Bacteriophages.</title>
        <authorList>
            <person name="Grose J.H."/>
            <person name="Jensen J.D."/>
            <person name="Merrill B.D."/>
            <person name="Fisher J.N."/>
            <person name="Burnett S.H."/>
            <person name="Breakwell D.P."/>
        </authorList>
    </citation>
    <scope>NUCLEOTIDE SEQUENCE [LARGE SCALE GENOMIC DNA]</scope>
</reference>
<proteinExistence type="predicted"/>
<dbReference type="Pfam" id="PF23932">
    <property type="entry name" value="SP10_terminator"/>
    <property type="match status" value="1"/>
</dbReference>
<keyword evidence="2" id="KW-1185">Reference proteome</keyword>
<gene>
    <name evidence="1" type="ORF">JL_98</name>
</gene>
<organism evidence="1 2">
    <name type="scientific">Bacillus phage JL</name>
    <dbReference type="NCBI Taxonomy" id="1296655"/>
    <lineage>
        <taxon>Viruses</taxon>
        <taxon>Duplodnaviria</taxon>
        <taxon>Heunggongvirae</taxon>
        <taxon>Uroviricota</taxon>
        <taxon>Caudoviricetes</taxon>
        <taxon>Herelleviridae</taxon>
        <taxon>Spounavirinae</taxon>
        <taxon>Siminovitchvirus</taxon>
        <taxon>Siminovitchvirus JL</taxon>
    </lineage>
</organism>
<dbReference type="RefSeq" id="YP_009215874.1">
    <property type="nucleotide sequence ID" value="NC_028982.1"/>
</dbReference>
<dbReference type="OrthoDB" id="17761at10239"/>
<dbReference type="InterPro" id="IPR056960">
    <property type="entry name" value="SP10_terminator"/>
</dbReference>
<accession>S5M8S5</accession>
<sequence length="283" mass="32671">MGEVIDLIPLIEDYIIENIENKLDLLKKNPSAISRIVKLDKARLDMISKYLTKKEILLKKGYPRTPAELPCIAIMLSTEDETEEGLGDMGYSGDDQSFLTVGLPVKYGTIGWEIQLTKPNVQKVHSIRHNDTGMTIEQYDVDYAKSKIIIHDEGFVEEGDIFTIEFSYTSGAQETVRTMFEAEYRIEVWTENGDLTVDLYHLVKWAMLSGRDFLIDEKDIYRQKLSGGDFEPVRSFEPAFVYRRALTFWCQFSVDPIKDILDDDLHVVTEVHVNQEYYNREDS</sequence>
<dbReference type="EMBL" id="KC595512">
    <property type="protein sequence ID" value="AGR46908.1"/>
    <property type="molecule type" value="Genomic_DNA"/>
</dbReference>
<dbReference type="GeneID" id="26642216"/>